<dbReference type="InParanoid" id="A0A286UMA5"/>
<protein>
    <submittedName>
        <fullName evidence="1">Type I inositol-1,4,5-trisphosphate 5-phosphatase 11</fullName>
    </submittedName>
</protein>
<dbReference type="Proteomes" id="UP000217199">
    <property type="component" value="Unassembled WGS sequence"/>
</dbReference>
<evidence type="ECO:0000313" key="2">
    <source>
        <dbReference type="Proteomes" id="UP000217199"/>
    </source>
</evidence>
<keyword evidence="2" id="KW-1185">Reference proteome</keyword>
<accession>A0A286UMA5</accession>
<evidence type="ECO:0000313" key="1">
    <source>
        <dbReference type="EMBL" id="PAV20624.1"/>
    </source>
</evidence>
<dbReference type="STRING" id="2282107.A0A286UMA5"/>
<organism evidence="1 2">
    <name type="scientific">Pyrrhoderma noxium</name>
    <dbReference type="NCBI Taxonomy" id="2282107"/>
    <lineage>
        <taxon>Eukaryota</taxon>
        <taxon>Fungi</taxon>
        <taxon>Dikarya</taxon>
        <taxon>Basidiomycota</taxon>
        <taxon>Agaricomycotina</taxon>
        <taxon>Agaricomycetes</taxon>
        <taxon>Hymenochaetales</taxon>
        <taxon>Hymenochaetaceae</taxon>
        <taxon>Pyrrhoderma</taxon>
    </lineage>
</organism>
<proteinExistence type="predicted"/>
<comment type="caution">
    <text evidence="1">The sequence shown here is derived from an EMBL/GenBank/DDBJ whole genome shotgun (WGS) entry which is preliminary data.</text>
</comment>
<dbReference type="Gene3D" id="1.25.40.10">
    <property type="entry name" value="Tetratricopeptide repeat domain"/>
    <property type="match status" value="1"/>
</dbReference>
<dbReference type="InterPro" id="IPR011990">
    <property type="entry name" value="TPR-like_helical_dom_sf"/>
</dbReference>
<gene>
    <name evidence="1" type="ORF">PNOK_0325100</name>
</gene>
<dbReference type="EMBL" id="NBII01000003">
    <property type="protein sequence ID" value="PAV20624.1"/>
    <property type="molecule type" value="Genomic_DNA"/>
</dbReference>
<dbReference type="OrthoDB" id="185373at2759"/>
<sequence length="423" mass="47678">MRILFTKAKRLDRGLSDTQFCGLLHLLARREKRLNMMERLAELFISIEGNILGPSSIAFLIRCHVIAQSRDSRVSEHGQAIEHWLSYHVKFSPRDGSGANSAFCIPYNALIVSLLQNSRGRDPQTIYGPILERMSNDGAWADTVLLNTLIQAEVRYGNVYEAFVLYGKLRTSASHGIFPDENTFSQLFAASGRQAHRRLLDLEASPVNTEADITLSRILFREMLEAHKIANKAALSKYSLSAALWQFVVSGDYAGACVALSTYTRHHIVFGESTFRSVLWALAQRCKVDMKKSKNRPFWAGIFLDNPSLRADRKKRYKINYIIRHMMIVFKNSTTESTESPVTEQIPADNEIRVNGNLTQQEDKTLRSKRLETIDFLISRALASAFSLDGAEDPIKASEQSVMSAALEMLPSTEHINNSIFKV</sequence>
<name>A0A286UMA5_9AGAM</name>
<dbReference type="AlphaFoldDB" id="A0A286UMA5"/>
<reference evidence="1 2" key="1">
    <citation type="journal article" date="2017" name="Mol. Ecol.">
        <title>Comparative and population genomic landscape of Phellinus noxius: A hypervariable fungus causing root rot in trees.</title>
        <authorList>
            <person name="Chung C.L."/>
            <person name="Lee T.J."/>
            <person name="Akiba M."/>
            <person name="Lee H.H."/>
            <person name="Kuo T.H."/>
            <person name="Liu D."/>
            <person name="Ke H.M."/>
            <person name="Yokoi T."/>
            <person name="Roa M.B."/>
            <person name="Lu M.J."/>
            <person name="Chang Y.Y."/>
            <person name="Ann P.J."/>
            <person name="Tsai J.N."/>
            <person name="Chen C.Y."/>
            <person name="Tzean S.S."/>
            <person name="Ota Y."/>
            <person name="Hattori T."/>
            <person name="Sahashi N."/>
            <person name="Liou R.F."/>
            <person name="Kikuchi T."/>
            <person name="Tsai I.J."/>
        </authorList>
    </citation>
    <scope>NUCLEOTIDE SEQUENCE [LARGE SCALE GENOMIC DNA]</scope>
    <source>
        <strain evidence="1 2">FFPRI411160</strain>
    </source>
</reference>